<reference evidence="1" key="1">
    <citation type="submission" date="2023-07" db="EMBL/GenBank/DDBJ databases">
        <authorList>
            <consortium name="AG Swart"/>
            <person name="Singh M."/>
            <person name="Singh A."/>
            <person name="Seah K."/>
            <person name="Emmerich C."/>
        </authorList>
    </citation>
    <scope>NUCLEOTIDE SEQUENCE</scope>
    <source>
        <strain evidence="1">DP1</strain>
    </source>
</reference>
<name>A0AAD2D769_EUPCR</name>
<dbReference type="AlphaFoldDB" id="A0AAD2D769"/>
<comment type="caution">
    <text evidence="1">The sequence shown here is derived from an EMBL/GenBank/DDBJ whole genome shotgun (WGS) entry which is preliminary data.</text>
</comment>
<dbReference type="Proteomes" id="UP001295684">
    <property type="component" value="Unassembled WGS sequence"/>
</dbReference>
<keyword evidence="2" id="KW-1185">Reference proteome</keyword>
<evidence type="ECO:0000313" key="2">
    <source>
        <dbReference type="Proteomes" id="UP001295684"/>
    </source>
</evidence>
<evidence type="ECO:0000313" key="1">
    <source>
        <dbReference type="EMBL" id="CAI2382116.1"/>
    </source>
</evidence>
<accession>A0AAD2D769</accession>
<sequence>MSNLINFDENLSEEFLDESTQVSSVNVSLNLEKNMSKPLFSSKLVAGEIYTSPSCPSGGFLQAPKLLESEGPIATRKRLPFKKVYSYGPKGKSKLQRDISTLLQKAMRMKSVQNFYTEQRNNSISPQKKNKETPCRVQRGFTIHEVAGPACFSS</sequence>
<organism evidence="1 2">
    <name type="scientific">Euplotes crassus</name>
    <dbReference type="NCBI Taxonomy" id="5936"/>
    <lineage>
        <taxon>Eukaryota</taxon>
        <taxon>Sar</taxon>
        <taxon>Alveolata</taxon>
        <taxon>Ciliophora</taxon>
        <taxon>Intramacronucleata</taxon>
        <taxon>Spirotrichea</taxon>
        <taxon>Hypotrichia</taxon>
        <taxon>Euplotida</taxon>
        <taxon>Euplotidae</taxon>
        <taxon>Moneuplotes</taxon>
    </lineage>
</organism>
<gene>
    <name evidence="1" type="ORF">ECRASSUSDP1_LOCUS23584</name>
</gene>
<dbReference type="EMBL" id="CAMPGE010024266">
    <property type="protein sequence ID" value="CAI2382116.1"/>
    <property type="molecule type" value="Genomic_DNA"/>
</dbReference>
<proteinExistence type="predicted"/>
<protein>
    <submittedName>
        <fullName evidence="1">Uncharacterized protein</fullName>
    </submittedName>
</protein>